<evidence type="ECO:0008006" key="4">
    <source>
        <dbReference type="Google" id="ProtNLM"/>
    </source>
</evidence>
<dbReference type="PROSITE" id="PS51257">
    <property type="entry name" value="PROKAR_LIPOPROTEIN"/>
    <property type="match status" value="1"/>
</dbReference>
<evidence type="ECO:0000256" key="1">
    <source>
        <dbReference type="SAM" id="SignalP"/>
    </source>
</evidence>
<sequence>MRRCGLLLGGALLLSACAHHLPEDNGLPPLVRITHEGEVVSHSEPEERVARAVTCAYGRVREGDIYPVPGGFPAVVEAQFVDRFGVGSTEVTVFGGSLTEVPDDWNVRTTVVDGQYAEVASRRYRGLGFGLGVKKVRFAVMPVAGSRDGQSTVKLTASAADRKGRIARTTTPVMASPEVLCGSY</sequence>
<dbReference type="EMBL" id="JANIBC010000004">
    <property type="protein sequence ID" value="MCQ8185256.1"/>
    <property type="molecule type" value="Genomic_DNA"/>
</dbReference>
<comment type="caution">
    <text evidence="2">The sequence shown here is derived from an EMBL/GenBank/DDBJ whole genome shotgun (WGS) entry which is preliminary data.</text>
</comment>
<proteinExistence type="predicted"/>
<dbReference type="AlphaFoldDB" id="A0A9X2L8X4"/>
<protein>
    <recommendedName>
        <fullName evidence="4">Lipoprotein</fullName>
    </recommendedName>
</protein>
<dbReference type="RefSeq" id="WP_256619126.1">
    <property type="nucleotide sequence ID" value="NZ_JANIBC010000004.1"/>
</dbReference>
<accession>A0A9X2L8X4</accession>
<feature type="chain" id="PRO_5040870358" description="Lipoprotein" evidence="1">
    <location>
        <begin position="21"/>
        <end position="184"/>
    </location>
</feature>
<gene>
    <name evidence="2" type="ORF">NOG11_07605</name>
</gene>
<dbReference type="Proteomes" id="UP001142610">
    <property type="component" value="Unassembled WGS sequence"/>
</dbReference>
<feature type="signal peptide" evidence="1">
    <location>
        <begin position="1"/>
        <end position="20"/>
    </location>
</feature>
<evidence type="ECO:0000313" key="3">
    <source>
        <dbReference type="Proteomes" id="UP001142610"/>
    </source>
</evidence>
<keyword evidence="1" id="KW-0732">Signal</keyword>
<reference evidence="2" key="1">
    <citation type="submission" date="2022-07" db="EMBL/GenBank/DDBJ databases">
        <title>Parvularcula maris sp. nov., an algicidal bacterium isolated from seawater.</title>
        <authorList>
            <person name="Li F."/>
        </authorList>
    </citation>
    <scope>NUCLEOTIDE SEQUENCE</scope>
    <source>
        <strain evidence="2">BGMRC 0090</strain>
    </source>
</reference>
<keyword evidence="3" id="KW-1185">Reference proteome</keyword>
<name>A0A9X2L8X4_9PROT</name>
<organism evidence="2 3">
    <name type="scientific">Parvularcula maris</name>
    <dbReference type="NCBI Taxonomy" id="2965077"/>
    <lineage>
        <taxon>Bacteria</taxon>
        <taxon>Pseudomonadati</taxon>
        <taxon>Pseudomonadota</taxon>
        <taxon>Alphaproteobacteria</taxon>
        <taxon>Parvularculales</taxon>
        <taxon>Parvularculaceae</taxon>
        <taxon>Parvularcula</taxon>
    </lineage>
</organism>
<evidence type="ECO:0000313" key="2">
    <source>
        <dbReference type="EMBL" id="MCQ8185256.1"/>
    </source>
</evidence>